<keyword evidence="4 6" id="KW-0067">ATP-binding</keyword>
<dbReference type="SMART" id="SM00028">
    <property type="entry name" value="TPR"/>
    <property type="match status" value="4"/>
</dbReference>
<evidence type="ECO:0000259" key="7">
    <source>
        <dbReference type="PROSITE" id="PS50011"/>
    </source>
</evidence>
<dbReference type="SUPFAM" id="SSF56112">
    <property type="entry name" value="Protein kinase-like (PK-like)"/>
    <property type="match status" value="1"/>
</dbReference>
<dbReference type="InterPro" id="IPR011990">
    <property type="entry name" value="TPR-like_helical_dom_sf"/>
</dbReference>
<dbReference type="OrthoDB" id="258731at2"/>
<dbReference type="GO" id="GO:0005524">
    <property type="term" value="F:ATP binding"/>
    <property type="evidence" value="ECO:0007669"/>
    <property type="project" value="UniProtKB-UniRule"/>
</dbReference>
<dbReference type="InterPro" id="IPR000719">
    <property type="entry name" value="Prot_kinase_dom"/>
</dbReference>
<keyword evidence="5" id="KW-0802">TPR repeat</keyword>
<dbReference type="CDD" id="cd14014">
    <property type="entry name" value="STKc_PknB_like"/>
    <property type="match status" value="1"/>
</dbReference>
<proteinExistence type="predicted"/>
<dbReference type="AlphaFoldDB" id="A0A518HJ78"/>
<evidence type="ECO:0000256" key="2">
    <source>
        <dbReference type="ARBA" id="ARBA00022741"/>
    </source>
</evidence>
<dbReference type="PROSITE" id="PS00108">
    <property type="entry name" value="PROTEIN_KINASE_ST"/>
    <property type="match status" value="1"/>
</dbReference>
<dbReference type="GO" id="GO:0004674">
    <property type="term" value="F:protein serine/threonine kinase activity"/>
    <property type="evidence" value="ECO:0007669"/>
    <property type="project" value="UniProtKB-EC"/>
</dbReference>
<feature type="binding site" evidence="6">
    <location>
        <position position="112"/>
    </location>
    <ligand>
        <name>ATP</name>
        <dbReference type="ChEBI" id="CHEBI:30616"/>
    </ligand>
</feature>
<dbReference type="Pfam" id="PF07721">
    <property type="entry name" value="TPR_4"/>
    <property type="match status" value="1"/>
</dbReference>
<evidence type="ECO:0000256" key="4">
    <source>
        <dbReference type="ARBA" id="ARBA00022840"/>
    </source>
</evidence>
<dbReference type="Proteomes" id="UP000319004">
    <property type="component" value="Chromosome"/>
</dbReference>
<evidence type="ECO:0000313" key="9">
    <source>
        <dbReference type="Proteomes" id="UP000319004"/>
    </source>
</evidence>
<keyword evidence="1 8" id="KW-0808">Transferase</keyword>
<dbReference type="InterPro" id="IPR011009">
    <property type="entry name" value="Kinase-like_dom_sf"/>
</dbReference>
<evidence type="ECO:0000256" key="5">
    <source>
        <dbReference type="PROSITE-ProRule" id="PRU00339"/>
    </source>
</evidence>
<dbReference type="InterPro" id="IPR019734">
    <property type="entry name" value="TPR_rpt"/>
</dbReference>
<keyword evidence="3 8" id="KW-0418">Kinase</keyword>
<dbReference type="InterPro" id="IPR011717">
    <property type="entry name" value="TPR-4"/>
</dbReference>
<keyword evidence="9" id="KW-1185">Reference proteome</keyword>
<accession>A0A518HJ78</accession>
<name>A0A518HJ78_9BACT</name>
<dbReference type="Pfam" id="PF00069">
    <property type="entry name" value="Pkinase"/>
    <property type="match status" value="1"/>
</dbReference>
<sequence length="908" mass="100912">MAEDLNEEIIFNTARKIASTEAREEYIEQIVGTDVALRERIDELLSAYSAESEFLDAPLAGAMPTLEASELQERPGVVIGNYKLMEQIGEGGFGLVFVADQQRPVRRNVALKVIKPGMDSREVIARFEAERQALALMEHPNIAQVLDAGTTGSGRPYFVMELVKGIPITEYCDQQQLPTNQRLELFVSVCQAVQHAHSKGVIHRDLKPSNILVAPHDGVPVVKVIDFGVAKALGQQLTEKTIYTRFSQMIGTPLYMSPEQAEINALDVDTRSDIYSLGVLLYELLTGTTPFDRERFATAAFDEIRRIIREEEPPKPSVRLSTFRETQPNVAKQRMAEPLKLSSFVKGDLDWIVMKSLEKDRSRRYETASAFAADLQRFLQHEPIEARRPSASYRLRKFARRHRVAASTIACIAATLVAATLVSTWLAVRATRAEKVAQESERQLLELMEDLANSYVEQGKNEQAEKLFSSLLNRRPASPSDTISGNSSRLRLGLAKARLGLGRVQGALTLYQKTKETLGPDHPICVQMADEIATAAMRVYWELYGEGVGTDGVGPNTDDIDELVKLANIAVDLKPSRWTWLTLGTAKMSAEDWQAARVVLENSVSQGVSPWHLLSLATTQEKLGNHDKAMDYLAAASGLVPGDEDDSLTKLYRATLNELGLTKNPFESWTSSEFIKSYDRLIVVHEGIALLHWYRGSRHGLLQDWDSAMRDMTLAASLTGDNPQDLWNIGRSLGVLQVRQGDLEAYGKTCHRLQKVIRNANPWDGCNLIELCTLNQSSPIDLDELHRIAEQFTSSSAGFRLAAGMLAYRRGEFASAIDDLPIDYGARTPICLAFRAMSLYKLGDHAGAQATLMEAYEMMEKYLPTIDGPPIKIPRGNKDRLHVWCSNQLALDEASKLIAADPVVSQVD</sequence>
<dbReference type="GO" id="GO:0042802">
    <property type="term" value="F:identical protein binding"/>
    <property type="evidence" value="ECO:0007669"/>
    <property type="project" value="InterPro"/>
</dbReference>
<dbReference type="SMART" id="SM00220">
    <property type="entry name" value="S_TKc"/>
    <property type="match status" value="1"/>
</dbReference>
<dbReference type="Gene3D" id="1.10.510.10">
    <property type="entry name" value="Transferase(Phosphotransferase) domain 1"/>
    <property type="match status" value="1"/>
</dbReference>
<dbReference type="InterPro" id="IPR008271">
    <property type="entry name" value="Ser/Thr_kinase_AS"/>
</dbReference>
<keyword evidence="2 6" id="KW-0547">Nucleotide-binding</keyword>
<dbReference type="SUPFAM" id="SSF48452">
    <property type="entry name" value="TPR-like"/>
    <property type="match status" value="2"/>
</dbReference>
<dbReference type="EC" id="2.7.11.1" evidence="8"/>
<evidence type="ECO:0000256" key="3">
    <source>
        <dbReference type="ARBA" id="ARBA00022777"/>
    </source>
</evidence>
<dbReference type="PANTHER" id="PTHR43289:SF6">
    <property type="entry name" value="SERINE_THREONINE-PROTEIN KINASE NEKL-3"/>
    <property type="match status" value="1"/>
</dbReference>
<feature type="repeat" description="TPR" evidence="5">
    <location>
        <begin position="445"/>
        <end position="478"/>
    </location>
</feature>
<dbReference type="PROSITE" id="PS00107">
    <property type="entry name" value="PROTEIN_KINASE_ATP"/>
    <property type="match status" value="1"/>
</dbReference>
<dbReference type="Gene3D" id="3.30.200.20">
    <property type="entry name" value="Phosphorylase Kinase, domain 1"/>
    <property type="match status" value="1"/>
</dbReference>
<evidence type="ECO:0000313" key="8">
    <source>
        <dbReference type="EMBL" id="QDV40906.1"/>
    </source>
</evidence>
<gene>
    <name evidence="8" type="primary">pknB_4</name>
    <name evidence="8" type="ORF">Enr13x_07420</name>
</gene>
<feature type="domain" description="Protein kinase" evidence="7">
    <location>
        <begin position="82"/>
        <end position="379"/>
    </location>
</feature>
<dbReference type="EMBL" id="CP037423">
    <property type="protein sequence ID" value="QDV40906.1"/>
    <property type="molecule type" value="Genomic_DNA"/>
</dbReference>
<evidence type="ECO:0000256" key="6">
    <source>
        <dbReference type="PROSITE-ProRule" id="PRU10141"/>
    </source>
</evidence>
<dbReference type="PROSITE" id="PS50011">
    <property type="entry name" value="PROTEIN_KINASE_DOM"/>
    <property type="match status" value="1"/>
</dbReference>
<dbReference type="PANTHER" id="PTHR43289">
    <property type="entry name" value="MITOGEN-ACTIVATED PROTEIN KINASE KINASE KINASE 20-RELATED"/>
    <property type="match status" value="1"/>
</dbReference>
<dbReference type="Pfam" id="PF13432">
    <property type="entry name" value="TPR_16"/>
    <property type="match status" value="1"/>
</dbReference>
<dbReference type="PROSITE" id="PS50005">
    <property type="entry name" value="TPR"/>
    <property type="match status" value="1"/>
</dbReference>
<protein>
    <submittedName>
        <fullName evidence="8">Serine/threonine-protein kinase PknB</fullName>
        <ecNumber evidence="8">2.7.11.1</ecNumber>
    </submittedName>
</protein>
<dbReference type="InterPro" id="IPR017441">
    <property type="entry name" value="Protein_kinase_ATP_BS"/>
</dbReference>
<evidence type="ECO:0000256" key="1">
    <source>
        <dbReference type="ARBA" id="ARBA00022679"/>
    </source>
</evidence>
<dbReference type="KEGG" id="snep:Enr13x_07420"/>
<organism evidence="8 9">
    <name type="scientific">Stieleria neptunia</name>
    <dbReference type="NCBI Taxonomy" id="2527979"/>
    <lineage>
        <taxon>Bacteria</taxon>
        <taxon>Pseudomonadati</taxon>
        <taxon>Planctomycetota</taxon>
        <taxon>Planctomycetia</taxon>
        <taxon>Pirellulales</taxon>
        <taxon>Pirellulaceae</taxon>
        <taxon>Stieleria</taxon>
    </lineage>
</organism>
<dbReference type="RefSeq" id="WP_145384704.1">
    <property type="nucleotide sequence ID" value="NZ_CP037423.1"/>
</dbReference>
<dbReference type="Gene3D" id="1.25.40.10">
    <property type="entry name" value="Tetratricopeptide repeat domain"/>
    <property type="match status" value="2"/>
</dbReference>
<reference evidence="8 9" key="1">
    <citation type="submission" date="2019-03" db="EMBL/GenBank/DDBJ databases">
        <title>Deep-cultivation of Planctomycetes and their phenomic and genomic characterization uncovers novel biology.</title>
        <authorList>
            <person name="Wiegand S."/>
            <person name="Jogler M."/>
            <person name="Boedeker C."/>
            <person name="Pinto D."/>
            <person name="Vollmers J."/>
            <person name="Rivas-Marin E."/>
            <person name="Kohn T."/>
            <person name="Peeters S.H."/>
            <person name="Heuer A."/>
            <person name="Rast P."/>
            <person name="Oberbeckmann S."/>
            <person name="Bunk B."/>
            <person name="Jeske O."/>
            <person name="Meyerdierks A."/>
            <person name="Storesund J.E."/>
            <person name="Kallscheuer N."/>
            <person name="Luecker S."/>
            <person name="Lage O.M."/>
            <person name="Pohl T."/>
            <person name="Merkel B.J."/>
            <person name="Hornburger P."/>
            <person name="Mueller R.-W."/>
            <person name="Bruemmer F."/>
            <person name="Labrenz M."/>
            <person name="Spormann A.M."/>
            <person name="Op den Camp H."/>
            <person name="Overmann J."/>
            <person name="Amann R."/>
            <person name="Jetten M.S.M."/>
            <person name="Mascher T."/>
            <person name="Medema M.H."/>
            <person name="Devos D.P."/>
            <person name="Kaster A.-K."/>
            <person name="Ovreas L."/>
            <person name="Rohde M."/>
            <person name="Galperin M.Y."/>
            <person name="Jogler C."/>
        </authorList>
    </citation>
    <scope>NUCLEOTIDE SEQUENCE [LARGE SCALE GENOMIC DNA]</scope>
    <source>
        <strain evidence="8 9">Enr13</strain>
    </source>
</reference>